<dbReference type="RefSeq" id="WP_003353732.1">
    <property type="nucleotide sequence ID" value="NZ_JH414748.1"/>
</dbReference>
<accession>G9QK91</accession>
<reference evidence="1 2" key="1">
    <citation type="submission" date="2011-09" db="EMBL/GenBank/DDBJ databases">
        <title>The Genome Sequence of Bacillus smithii 7_3_47FAA.</title>
        <authorList>
            <consortium name="The Broad Institute Genome Sequencing Platform"/>
            <person name="Earl A."/>
            <person name="Ward D."/>
            <person name="Feldgarden M."/>
            <person name="Gevers D."/>
            <person name="Daigneault M."/>
            <person name="Strauss J."/>
            <person name="Allen-Vercoe E."/>
            <person name="Young S.K."/>
            <person name="Zeng Q."/>
            <person name="Gargeya S."/>
            <person name="Fitzgerald M."/>
            <person name="Haas B."/>
            <person name="Abouelleil A."/>
            <person name="Alvarado L."/>
            <person name="Arachchi H.M."/>
            <person name="Berlin A."/>
            <person name="Brown A."/>
            <person name="Chapman S.B."/>
            <person name="Chen Z."/>
            <person name="Dunbar C."/>
            <person name="Freedman E."/>
            <person name="Gearin G."/>
            <person name="Goldberg J."/>
            <person name="Griggs A."/>
            <person name="Gujja S."/>
            <person name="Heiman D."/>
            <person name="Howarth C."/>
            <person name="Larson L."/>
            <person name="Lui A."/>
            <person name="MacDonald P.J.P."/>
            <person name="Montmayeur A."/>
            <person name="Murphy C."/>
            <person name="Neiman D."/>
            <person name="Pearson M."/>
            <person name="Priest M."/>
            <person name="Roberts A."/>
            <person name="Saif S."/>
            <person name="Shea T."/>
            <person name="Shenoy N."/>
            <person name="Sisk P."/>
            <person name="Stolte C."/>
            <person name="Sykes S."/>
            <person name="Wortman J."/>
            <person name="Nusbaum C."/>
            <person name="Birren B."/>
        </authorList>
    </citation>
    <scope>NUCLEOTIDE SEQUENCE [LARGE SCALE GENOMIC DNA]</scope>
    <source>
        <strain evidence="1 2">7_3_47FAA</strain>
    </source>
</reference>
<dbReference type="InterPro" id="IPR058600">
    <property type="entry name" value="YhjD-like"/>
</dbReference>
<protein>
    <recommendedName>
        <fullName evidence="3">YhjD</fullName>
    </recommendedName>
</protein>
<evidence type="ECO:0000313" key="1">
    <source>
        <dbReference type="EMBL" id="EHL78453.1"/>
    </source>
</evidence>
<dbReference type="PATRIC" id="fig|665952.3.peg.1422"/>
<evidence type="ECO:0008006" key="3">
    <source>
        <dbReference type="Google" id="ProtNLM"/>
    </source>
</evidence>
<name>G9QK91_9BACI</name>
<dbReference type="EMBL" id="ACWF01000069">
    <property type="protein sequence ID" value="EHL78453.1"/>
    <property type="molecule type" value="Genomic_DNA"/>
</dbReference>
<evidence type="ECO:0000313" key="2">
    <source>
        <dbReference type="Proteomes" id="UP000011747"/>
    </source>
</evidence>
<dbReference type="Pfam" id="PF26325">
    <property type="entry name" value="YhjD"/>
    <property type="match status" value="1"/>
</dbReference>
<comment type="caution">
    <text evidence="1">The sequence shown here is derived from an EMBL/GenBank/DDBJ whole genome shotgun (WGS) entry which is preliminary data.</text>
</comment>
<organism evidence="1 2">
    <name type="scientific">Bacillus smithii 7_3_47FAA</name>
    <dbReference type="NCBI Taxonomy" id="665952"/>
    <lineage>
        <taxon>Bacteria</taxon>
        <taxon>Bacillati</taxon>
        <taxon>Bacillota</taxon>
        <taxon>Bacilli</taxon>
        <taxon>Bacillales</taxon>
        <taxon>Bacillaceae</taxon>
        <taxon>Bacillus</taxon>
    </lineage>
</organism>
<gene>
    <name evidence="1" type="ORF">HMPREF1015_01630</name>
</gene>
<sequence length="130" mass="15830">MTRIPPDDRDVLEQAIYLPMLLTVLNRDLKVVEKSPFKLRNPYIDWIAQTIKEVQKDLANTRKYMRDRRMKAEKVRSDDLFTMYVFLYNGYEEYHNYFNPRLRNKVEELMKYYLFERYHNPSHSANPSNG</sequence>
<dbReference type="AlphaFoldDB" id="G9QK91"/>
<proteinExistence type="predicted"/>
<dbReference type="HOGENOM" id="CLU_133817_0_0_9"/>
<keyword evidence="2" id="KW-1185">Reference proteome</keyword>
<dbReference type="Proteomes" id="UP000011747">
    <property type="component" value="Unassembled WGS sequence"/>
</dbReference>